<dbReference type="Proteomes" id="UP000177001">
    <property type="component" value="Unassembled WGS sequence"/>
</dbReference>
<dbReference type="EMBL" id="MFUR01000005">
    <property type="protein sequence ID" value="OGI87079.1"/>
    <property type="molecule type" value="Genomic_DNA"/>
</dbReference>
<organism evidence="1 2">
    <name type="scientific">Candidatus Nomurabacteria bacterium RIFCSPLOWO2_01_FULL_36_16</name>
    <dbReference type="NCBI Taxonomy" id="1801767"/>
    <lineage>
        <taxon>Bacteria</taxon>
        <taxon>Candidatus Nomuraibacteriota</taxon>
    </lineage>
</organism>
<name>A0A1F6WYV7_9BACT</name>
<proteinExistence type="predicted"/>
<evidence type="ECO:0000313" key="1">
    <source>
        <dbReference type="EMBL" id="OGI87079.1"/>
    </source>
</evidence>
<protein>
    <recommendedName>
        <fullName evidence="3">Zinc-binding domain-containing protein</fullName>
    </recommendedName>
</protein>
<sequence length="567" mass="66534">MKPETKNCQNCKKDFTIEPEDFNFYEKIKVPPPSWCPECRMIRRFAAVNTLCLFYRNCDKCNKRTLSMISPEEKIKVFCQPCWWADDWDGSEYEMEYDPTRTFLSQLKELSLKTPYPALESSYLTLKNCDYCNALAYSKDCSLIFWADYCESVFYSSILNGLKWSADCLRGWKSELCYESTGFIRSYRTFFSEDFDDCVDVWFSRNCYGCINCVGCVNLRGAKYQIFNVQYSKEEYAKKLKEFGFDSWKKLKEFDKKAREFWLTKPYREFHGNAFNLNVTGEHIYVSKNSKECFILNGAENCKWCQLVTVDGSKDCMDYSGWGHNAELIYESASVGEGVSNVKFSALCFPDVANSEYCIFSIAGKYNFGCANLKRKKYSILNKQYSKEDYEILREKIIMDMKKNPYVDNLGRVWSYGEFPQIIFGIFPYNKSNAMRFFPKTKEQALSEGYRWDDAENPIYPITIKSTNLPDTIQETNDLILNEVIECMTCARSFRIIKGELEVLRKMGLPVPHECPKCRENRRFERMNGPGMYHRQCAKCNLSIYTPYDSKRPEIVYCVKCYQQEFI</sequence>
<evidence type="ECO:0000313" key="2">
    <source>
        <dbReference type="Proteomes" id="UP000177001"/>
    </source>
</evidence>
<dbReference type="AlphaFoldDB" id="A0A1F6WYV7"/>
<comment type="caution">
    <text evidence="1">The sequence shown here is derived from an EMBL/GenBank/DDBJ whole genome shotgun (WGS) entry which is preliminary data.</text>
</comment>
<reference evidence="1 2" key="1">
    <citation type="journal article" date="2016" name="Nat. Commun.">
        <title>Thousands of microbial genomes shed light on interconnected biogeochemical processes in an aquifer system.</title>
        <authorList>
            <person name="Anantharaman K."/>
            <person name="Brown C.T."/>
            <person name="Hug L.A."/>
            <person name="Sharon I."/>
            <person name="Castelle C.J."/>
            <person name="Probst A.J."/>
            <person name="Thomas B.C."/>
            <person name="Singh A."/>
            <person name="Wilkins M.J."/>
            <person name="Karaoz U."/>
            <person name="Brodie E.L."/>
            <person name="Williams K.H."/>
            <person name="Hubbard S.S."/>
            <person name="Banfield J.F."/>
        </authorList>
    </citation>
    <scope>NUCLEOTIDE SEQUENCE [LARGE SCALE GENOMIC DNA]</scope>
</reference>
<evidence type="ECO:0008006" key="3">
    <source>
        <dbReference type="Google" id="ProtNLM"/>
    </source>
</evidence>
<accession>A0A1F6WYV7</accession>
<gene>
    <name evidence="1" type="ORF">A3A91_00180</name>
</gene>